<keyword evidence="27" id="KW-1185">Reference proteome</keyword>
<dbReference type="GO" id="GO:0005524">
    <property type="term" value="F:ATP binding"/>
    <property type="evidence" value="ECO:0007669"/>
    <property type="project" value="UniProtKB-UniRule"/>
</dbReference>
<keyword evidence="9 24" id="KW-0732">Signal</keyword>
<protein>
    <recommendedName>
        <fullName evidence="4">non-specific serine/threonine protein kinase</fullName>
        <ecNumber evidence="4">2.7.11.1</ecNumber>
    </recommendedName>
</protein>
<evidence type="ECO:0000256" key="6">
    <source>
        <dbReference type="ARBA" id="ARBA00022527"/>
    </source>
</evidence>
<evidence type="ECO:0000313" key="26">
    <source>
        <dbReference type="EMBL" id="KAL3538727.1"/>
    </source>
</evidence>
<keyword evidence="10" id="KW-0430">Lectin</keyword>
<evidence type="ECO:0000256" key="23">
    <source>
        <dbReference type="SAM" id="Phobius"/>
    </source>
</evidence>
<dbReference type="SUPFAM" id="SSF49899">
    <property type="entry name" value="Concanavalin A-like lectins/glucanases"/>
    <property type="match status" value="1"/>
</dbReference>
<evidence type="ECO:0000256" key="24">
    <source>
        <dbReference type="SAM" id="SignalP"/>
    </source>
</evidence>
<dbReference type="AlphaFoldDB" id="A0ABD3B592"/>
<dbReference type="FunFam" id="1.10.510.10:FF:000240">
    <property type="entry name" value="Lectin-domain containing receptor kinase A4.3"/>
    <property type="match status" value="1"/>
</dbReference>
<keyword evidence="6" id="KW-0723">Serine/threonine-protein kinase</keyword>
<evidence type="ECO:0000256" key="1">
    <source>
        <dbReference type="ARBA" id="ARBA00004251"/>
    </source>
</evidence>
<dbReference type="SMART" id="SM00220">
    <property type="entry name" value="S_TKc"/>
    <property type="match status" value="1"/>
</dbReference>
<comment type="function">
    <text evidence="20">Promotes hydrogen peroxide H(2)O(2) production and cell death.</text>
</comment>
<dbReference type="InterPro" id="IPR019825">
    <property type="entry name" value="Lectin_legB_Mn/Ca_BS"/>
</dbReference>
<evidence type="ECO:0000256" key="5">
    <source>
        <dbReference type="ARBA" id="ARBA00022475"/>
    </source>
</evidence>
<evidence type="ECO:0000256" key="15">
    <source>
        <dbReference type="ARBA" id="ARBA00022989"/>
    </source>
</evidence>
<dbReference type="GO" id="GO:0009626">
    <property type="term" value="P:plant-type hypersensitive response"/>
    <property type="evidence" value="ECO:0007669"/>
    <property type="project" value="UniProtKB-ARBA"/>
</dbReference>
<dbReference type="CDD" id="cd14066">
    <property type="entry name" value="STKc_IRAK"/>
    <property type="match status" value="1"/>
</dbReference>
<comment type="similarity">
    <text evidence="3">In the C-terminal section; belongs to the protein kinase superfamily. Ser/Thr protein kinase family.</text>
</comment>
<name>A0ABD3B592_9GENT</name>
<feature type="chain" id="PRO_5044774167" description="non-specific serine/threonine protein kinase" evidence="24">
    <location>
        <begin position="24"/>
        <end position="695"/>
    </location>
</feature>
<dbReference type="PROSITE" id="PS00107">
    <property type="entry name" value="PROTEIN_KINASE_ATP"/>
    <property type="match status" value="1"/>
</dbReference>
<evidence type="ECO:0000256" key="10">
    <source>
        <dbReference type="ARBA" id="ARBA00022734"/>
    </source>
</evidence>
<dbReference type="SUPFAM" id="SSF56112">
    <property type="entry name" value="Protein kinase-like (PK-like)"/>
    <property type="match status" value="1"/>
</dbReference>
<dbReference type="Pfam" id="PF00139">
    <property type="entry name" value="Lectin_legB"/>
    <property type="match status" value="1"/>
</dbReference>
<comment type="subcellular location">
    <subcellularLocation>
        <location evidence="1">Cell membrane</location>
        <topology evidence="1">Single-pass type I membrane protein</topology>
    </subcellularLocation>
</comment>
<keyword evidence="16 23" id="KW-0472">Membrane</keyword>
<evidence type="ECO:0000256" key="21">
    <source>
        <dbReference type="ARBA" id="ARBA00063357"/>
    </source>
</evidence>
<dbReference type="GO" id="GO:0004674">
    <property type="term" value="F:protein serine/threonine kinase activity"/>
    <property type="evidence" value="ECO:0007669"/>
    <property type="project" value="UniProtKB-KW"/>
</dbReference>
<keyword evidence="12" id="KW-0418">Kinase</keyword>
<dbReference type="FunFam" id="3.30.200.20:FF:000168">
    <property type="entry name" value="L-type lectin-domain containing receptor kinase IX.1"/>
    <property type="match status" value="1"/>
</dbReference>
<dbReference type="GO" id="GO:0030246">
    <property type="term" value="F:carbohydrate binding"/>
    <property type="evidence" value="ECO:0007669"/>
    <property type="project" value="UniProtKB-KW"/>
</dbReference>
<evidence type="ECO:0000256" key="8">
    <source>
        <dbReference type="ARBA" id="ARBA00022692"/>
    </source>
</evidence>
<dbReference type="Pfam" id="PF00069">
    <property type="entry name" value="Pkinase"/>
    <property type="match status" value="1"/>
</dbReference>
<dbReference type="EMBL" id="JBJUIK010000001">
    <property type="protein sequence ID" value="KAL3538727.1"/>
    <property type="molecule type" value="Genomic_DNA"/>
</dbReference>
<keyword evidence="8 23" id="KW-0812">Transmembrane</keyword>
<dbReference type="PROSITE" id="PS00308">
    <property type="entry name" value="LECTIN_LEGUME_ALPHA"/>
    <property type="match status" value="1"/>
</dbReference>
<dbReference type="InterPro" id="IPR000719">
    <property type="entry name" value="Prot_kinase_dom"/>
</dbReference>
<dbReference type="EC" id="2.7.11.1" evidence="4"/>
<reference evidence="26 27" key="1">
    <citation type="submission" date="2024-11" db="EMBL/GenBank/DDBJ databases">
        <title>A near-complete genome assembly of Cinchona calisaya.</title>
        <authorList>
            <person name="Lian D.C."/>
            <person name="Zhao X.W."/>
            <person name="Wei L."/>
        </authorList>
    </citation>
    <scope>NUCLEOTIDE SEQUENCE [LARGE SCALE GENOMIC DNA]</scope>
    <source>
        <tissue evidence="26">Nenye</tissue>
    </source>
</reference>
<feature type="transmembrane region" description="Helical" evidence="23">
    <location>
        <begin position="303"/>
        <end position="324"/>
    </location>
</feature>
<evidence type="ECO:0000256" key="9">
    <source>
        <dbReference type="ARBA" id="ARBA00022729"/>
    </source>
</evidence>
<evidence type="ECO:0000256" key="18">
    <source>
        <dbReference type="ARBA" id="ARBA00023180"/>
    </source>
</evidence>
<dbReference type="InterPro" id="IPR008271">
    <property type="entry name" value="Ser/Thr_kinase_AS"/>
</dbReference>
<keyword evidence="13" id="KW-0611">Plant defense</keyword>
<evidence type="ECO:0000256" key="7">
    <source>
        <dbReference type="ARBA" id="ARBA00022679"/>
    </source>
</evidence>
<keyword evidence="17" id="KW-0675">Receptor</keyword>
<keyword evidence="14 22" id="KW-0067">ATP-binding</keyword>
<dbReference type="PROSITE" id="PS50011">
    <property type="entry name" value="PROTEIN_KINASE_DOM"/>
    <property type="match status" value="1"/>
</dbReference>
<evidence type="ECO:0000256" key="4">
    <source>
        <dbReference type="ARBA" id="ARBA00012513"/>
    </source>
</evidence>
<dbReference type="PROSITE" id="PS00307">
    <property type="entry name" value="LECTIN_LEGUME_BETA"/>
    <property type="match status" value="1"/>
</dbReference>
<sequence>MLTLIMFLKICFFILFRVPDAFALYFNLSSINEYDTNSSINITGDANISSQGIQVTPNEGSMGVLGVRGKAGRATYVNPVRLWAKASRILTDFTTHFTFTIDLIDDSPKYADGMAFFLAPFGSSIPINADGSGLGLIGGNVAAPENVDPFVAVEFDTFRNSWDPPTTHVGININSMKSVTNMSWLNNISQGVVNHAWISYNSTSMNLEVTFTGFYSNRTTNGNLNFVVDLRHYLPEWVTIGFSAATGIWFEKNTIMSWEFNSSLQIGENPEESKSIPNPQSNSTTVVTEKKKSKAAILNGLSVGLPVGAVLIIVLAALISYFLWKKNREQKDGFLDLSMDDEFEKGSGPKKFSYNELAQATNNFDEHRKLGEGGFGGVYRGFLGNLCLAVKKVSKGSKQGQKEYASEVKIISHLRHRNLVQLIGWCHDKTELILVYEFMPNGSLDSHLYKETSPLNWPVRYKIAQGVASALLYLHEEWEQCVLHRDIKSSNIMLDSSFNPKLGDFGLARLVDHENGSQTTVLAGTLGYMAPECVITGRANKESDVYSFGVVALEIACGRRPINVQAQEDRVRTVEWVWSLYGMGKLLEAADPKLNGDFDEQEIERLMVVALWCSHPDSNVRPSIRKAINVLNFEAELPILPSKMPVPTYLDPTFENTFIDSQQMGAFGYRFNTNHSNFTLHSAPSSPSSVLLHTQ</sequence>
<dbReference type="InterPro" id="IPR001220">
    <property type="entry name" value="Legume_lectin_dom"/>
</dbReference>
<dbReference type="Gene3D" id="1.10.510.10">
    <property type="entry name" value="Transferase(Phosphotransferase) domain 1"/>
    <property type="match status" value="1"/>
</dbReference>
<gene>
    <name evidence="26" type="ORF">ACH5RR_002093</name>
</gene>
<dbReference type="InterPro" id="IPR017441">
    <property type="entry name" value="Protein_kinase_ATP_BS"/>
</dbReference>
<dbReference type="InterPro" id="IPR050528">
    <property type="entry name" value="L-type_Lectin-RKs"/>
</dbReference>
<evidence type="ECO:0000256" key="2">
    <source>
        <dbReference type="ARBA" id="ARBA00008536"/>
    </source>
</evidence>
<keyword evidence="7" id="KW-0808">Transferase</keyword>
<evidence type="ECO:0000313" key="27">
    <source>
        <dbReference type="Proteomes" id="UP001630127"/>
    </source>
</evidence>
<evidence type="ECO:0000256" key="19">
    <source>
        <dbReference type="ARBA" id="ARBA00058054"/>
    </source>
</evidence>
<comment type="caution">
    <text evidence="26">The sequence shown here is derived from an EMBL/GenBank/DDBJ whole genome shotgun (WGS) entry which is preliminary data.</text>
</comment>
<dbReference type="CDD" id="cd06899">
    <property type="entry name" value="lectin_legume_LecRK_Arcelin_ConA"/>
    <property type="match status" value="1"/>
</dbReference>
<dbReference type="FunFam" id="2.60.120.200:FF:000103">
    <property type="entry name" value="L-type lectin-domain containing receptor kinase IX.1"/>
    <property type="match status" value="1"/>
</dbReference>
<comment type="subunit">
    <text evidence="21">Interacts with ABCG40.</text>
</comment>
<dbReference type="PROSITE" id="PS00108">
    <property type="entry name" value="PROTEIN_KINASE_ST"/>
    <property type="match status" value="1"/>
</dbReference>
<dbReference type="InterPro" id="IPR000985">
    <property type="entry name" value="Lectin_LegA_CS"/>
</dbReference>
<proteinExistence type="inferred from homology"/>
<organism evidence="26 27">
    <name type="scientific">Cinchona calisaya</name>
    <dbReference type="NCBI Taxonomy" id="153742"/>
    <lineage>
        <taxon>Eukaryota</taxon>
        <taxon>Viridiplantae</taxon>
        <taxon>Streptophyta</taxon>
        <taxon>Embryophyta</taxon>
        <taxon>Tracheophyta</taxon>
        <taxon>Spermatophyta</taxon>
        <taxon>Magnoliopsida</taxon>
        <taxon>eudicotyledons</taxon>
        <taxon>Gunneridae</taxon>
        <taxon>Pentapetalae</taxon>
        <taxon>asterids</taxon>
        <taxon>lamiids</taxon>
        <taxon>Gentianales</taxon>
        <taxon>Rubiaceae</taxon>
        <taxon>Cinchonoideae</taxon>
        <taxon>Cinchoneae</taxon>
        <taxon>Cinchona</taxon>
    </lineage>
</organism>
<comment type="function">
    <text evidence="19">Involved in resistance response to the pathogenic oomycetes Phytophthora infestans and Phytophthora capsici.</text>
</comment>
<evidence type="ECO:0000256" key="11">
    <source>
        <dbReference type="ARBA" id="ARBA00022741"/>
    </source>
</evidence>
<keyword evidence="18" id="KW-0325">Glycoprotein</keyword>
<dbReference type="InterPro" id="IPR013320">
    <property type="entry name" value="ConA-like_dom_sf"/>
</dbReference>
<feature type="binding site" evidence="22">
    <location>
        <position position="392"/>
    </location>
    <ligand>
        <name>ATP</name>
        <dbReference type="ChEBI" id="CHEBI:30616"/>
    </ligand>
</feature>
<evidence type="ECO:0000256" key="3">
    <source>
        <dbReference type="ARBA" id="ARBA00010217"/>
    </source>
</evidence>
<dbReference type="GO" id="GO:0002229">
    <property type="term" value="P:defense response to oomycetes"/>
    <property type="evidence" value="ECO:0007669"/>
    <property type="project" value="UniProtKB-ARBA"/>
</dbReference>
<dbReference type="InterPro" id="IPR011009">
    <property type="entry name" value="Kinase-like_dom_sf"/>
</dbReference>
<dbReference type="GO" id="GO:0005886">
    <property type="term" value="C:plasma membrane"/>
    <property type="evidence" value="ECO:0007669"/>
    <property type="project" value="UniProtKB-SubCell"/>
</dbReference>
<evidence type="ECO:0000256" key="17">
    <source>
        <dbReference type="ARBA" id="ARBA00023170"/>
    </source>
</evidence>
<evidence type="ECO:0000256" key="16">
    <source>
        <dbReference type="ARBA" id="ARBA00023136"/>
    </source>
</evidence>
<evidence type="ECO:0000256" key="12">
    <source>
        <dbReference type="ARBA" id="ARBA00022777"/>
    </source>
</evidence>
<evidence type="ECO:0000256" key="22">
    <source>
        <dbReference type="PROSITE-ProRule" id="PRU10141"/>
    </source>
</evidence>
<evidence type="ECO:0000256" key="20">
    <source>
        <dbReference type="ARBA" id="ARBA00058818"/>
    </source>
</evidence>
<keyword evidence="11 22" id="KW-0547">Nucleotide-binding</keyword>
<comment type="similarity">
    <text evidence="2">In the N-terminal section; belongs to the leguminous lectin family.</text>
</comment>
<feature type="domain" description="Protein kinase" evidence="25">
    <location>
        <begin position="364"/>
        <end position="640"/>
    </location>
</feature>
<dbReference type="Gene3D" id="3.30.200.20">
    <property type="entry name" value="Phosphorylase Kinase, domain 1"/>
    <property type="match status" value="1"/>
</dbReference>
<dbReference type="Gene3D" id="2.60.120.200">
    <property type="match status" value="1"/>
</dbReference>
<keyword evidence="5" id="KW-1003">Cell membrane</keyword>
<accession>A0ABD3B592</accession>
<evidence type="ECO:0000256" key="14">
    <source>
        <dbReference type="ARBA" id="ARBA00022840"/>
    </source>
</evidence>
<evidence type="ECO:0000256" key="13">
    <source>
        <dbReference type="ARBA" id="ARBA00022821"/>
    </source>
</evidence>
<dbReference type="PANTHER" id="PTHR27007">
    <property type="match status" value="1"/>
</dbReference>
<evidence type="ECO:0000259" key="25">
    <source>
        <dbReference type="PROSITE" id="PS50011"/>
    </source>
</evidence>
<dbReference type="Proteomes" id="UP001630127">
    <property type="component" value="Unassembled WGS sequence"/>
</dbReference>
<keyword evidence="15 23" id="KW-1133">Transmembrane helix</keyword>
<feature type="signal peptide" evidence="24">
    <location>
        <begin position="1"/>
        <end position="23"/>
    </location>
</feature>